<feature type="compositionally biased region" description="Acidic residues" evidence="1">
    <location>
        <begin position="76"/>
        <end position="86"/>
    </location>
</feature>
<feature type="region of interest" description="Disordered" evidence="1">
    <location>
        <begin position="191"/>
        <end position="212"/>
    </location>
</feature>
<evidence type="ECO:0000313" key="2">
    <source>
        <dbReference type="EMBL" id="MFC3908691.1"/>
    </source>
</evidence>
<feature type="region of interest" description="Disordered" evidence="1">
    <location>
        <begin position="33"/>
        <end position="176"/>
    </location>
</feature>
<sequence>MSTSNENMAQLLEQSAIGRDESDLLLGGKFLARVAKSSPLSKERIQRVMRDFIQKGKEEQKPQEPDDTKIPCSPSFDDEGDYNEDDSSSHDNPDVPESQSEPEQQEAEKRTNPAEDVEPKKKKPRLQPTRLSETLTTLRQKAAKNKSLLSAIPNKDSRTEKKPRINISAVDSHKTKTGNSVEFHVKMFFSSTPKQDKANTASTSTSITLSSQ</sequence>
<feature type="compositionally biased region" description="Basic and acidic residues" evidence="1">
    <location>
        <begin position="41"/>
        <end position="69"/>
    </location>
</feature>
<protein>
    <submittedName>
        <fullName evidence="2">Uncharacterized protein</fullName>
    </submittedName>
</protein>
<evidence type="ECO:0000256" key="1">
    <source>
        <dbReference type="SAM" id="MobiDB-lite"/>
    </source>
</evidence>
<feature type="compositionally biased region" description="Low complexity" evidence="1">
    <location>
        <begin position="200"/>
        <end position="212"/>
    </location>
</feature>
<proteinExistence type="predicted"/>
<dbReference type="EMBL" id="JBHSAB010000010">
    <property type="protein sequence ID" value="MFC3908691.1"/>
    <property type="molecule type" value="Genomic_DNA"/>
</dbReference>
<feature type="compositionally biased region" description="Basic and acidic residues" evidence="1">
    <location>
        <begin position="106"/>
        <end position="119"/>
    </location>
</feature>
<evidence type="ECO:0000313" key="3">
    <source>
        <dbReference type="Proteomes" id="UP001595758"/>
    </source>
</evidence>
<name>A0ABV8CEP9_9GAMM</name>
<comment type="caution">
    <text evidence="2">The sequence shown here is derived from an EMBL/GenBank/DDBJ whole genome shotgun (WGS) entry which is preliminary data.</text>
</comment>
<gene>
    <name evidence="2" type="ORF">ACFORL_06320</name>
</gene>
<keyword evidence="3" id="KW-1185">Reference proteome</keyword>
<accession>A0ABV8CEP9</accession>
<feature type="compositionally biased region" description="Polar residues" evidence="1">
    <location>
        <begin position="129"/>
        <end position="139"/>
    </location>
</feature>
<organism evidence="2 3">
    <name type="scientific">Legionella dresdenensis</name>
    <dbReference type="NCBI Taxonomy" id="450200"/>
    <lineage>
        <taxon>Bacteria</taxon>
        <taxon>Pseudomonadati</taxon>
        <taxon>Pseudomonadota</taxon>
        <taxon>Gammaproteobacteria</taxon>
        <taxon>Legionellales</taxon>
        <taxon>Legionellaceae</taxon>
        <taxon>Legionella</taxon>
    </lineage>
</organism>
<dbReference type="RefSeq" id="WP_382342203.1">
    <property type="nucleotide sequence ID" value="NZ_JBHSAB010000010.1"/>
</dbReference>
<dbReference type="Proteomes" id="UP001595758">
    <property type="component" value="Unassembled WGS sequence"/>
</dbReference>
<reference evidence="3" key="1">
    <citation type="journal article" date="2019" name="Int. J. Syst. Evol. Microbiol.">
        <title>The Global Catalogue of Microorganisms (GCM) 10K type strain sequencing project: providing services to taxonomists for standard genome sequencing and annotation.</title>
        <authorList>
            <consortium name="The Broad Institute Genomics Platform"/>
            <consortium name="The Broad Institute Genome Sequencing Center for Infectious Disease"/>
            <person name="Wu L."/>
            <person name="Ma J."/>
        </authorList>
    </citation>
    <scope>NUCLEOTIDE SEQUENCE [LARGE SCALE GENOMIC DNA]</scope>
    <source>
        <strain evidence="3">CCUG 59858</strain>
    </source>
</reference>